<reference evidence="2" key="1">
    <citation type="submission" date="2016-10" db="EMBL/GenBank/DDBJ databases">
        <title>Comparative genomics uncovers the prolific and rare metabolic potential of the cyanobacterial genus Moorea.</title>
        <authorList>
            <person name="Leao T."/>
            <person name="Castelao G."/>
            <person name="Korobeynikov A."/>
            <person name="Monroe E.A."/>
            <person name="Podell S."/>
            <person name="Glukhov E."/>
            <person name="Allen E."/>
            <person name="Gerwick W.H."/>
            <person name="Gerwick L."/>
        </authorList>
    </citation>
    <scope>NUCLEOTIDE SEQUENCE [LARGE SCALE GENOMIC DNA]</scope>
    <source>
        <strain evidence="2">PAL-8-15-08-1</strain>
    </source>
</reference>
<organism evidence="1 2">
    <name type="scientific">Moorena producens PAL-8-15-08-1</name>
    <dbReference type="NCBI Taxonomy" id="1458985"/>
    <lineage>
        <taxon>Bacteria</taxon>
        <taxon>Bacillati</taxon>
        <taxon>Cyanobacteriota</taxon>
        <taxon>Cyanophyceae</taxon>
        <taxon>Coleofasciculales</taxon>
        <taxon>Coleofasciculaceae</taxon>
        <taxon>Moorena</taxon>
    </lineage>
</organism>
<evidence type="ECO:0000313" key="1">
    <source>
        <dbReference type="EMBL" id="AOX02874.1"/>
    </source>
</evidence>
<gene>
    <name evidence="1" type="ORF">BJP34_28590</name>
</gene>
<dbReference type="AlphaFoldDB" id="A0A1D8TZ72"/>
<sequence length="156" mass="17026">MGFQVSIGRMMASVLTYHLALADGDKSRICLRWLKPWLKQLGIKNLGWLVGIGDQTSLEVVWDLPSQCPPYRLPKMRLTVRAASGKARACHAWPTASASALERLTLRAASGKARACHAGRVRTCMHASSMHASSMHAFACNTGVNNRDPNTLIVIS</sequence>
<dbReference type="EMBL" id="CP017599">
    <property type="protein sequence ID" value="AOX02874.1"/>
    <property type="molecule type" value="Genomic_DNA"/>
</dbReference>
<accession>A0A1D8TZ72</accession>
<dbReference type="KEGG" id="mpro:BJP34_28590"/>
<proteinExistence type="predicted"/>
<name>A0A1D8TZ72_9CYAN</name>
<evidence type="ECO:0000313" key="2">
    <source>
        <dbReference type="Proteomes" id="UP000177870"/>
    </source>
</evidence>
<protein>
    <submittedName>
        <fullName evidence="1">Uncharacterized protein</fullName>
    </submittedName>
</protein>
<dbReference type="Proteomes" id="UP000177870">
    <property type="component" value="Chromosome"/>
</dbReference>